<proteinExistence type="predicted"/>
<sequence>MLQHYGCSPSESGEPLWHRLPCPPGLASPAARERNGARMTGLFTNDMQAAATQLARLDVSHYIPDITSFKHHGNSRPRAHKIGW</sequence>
<accession>A0A2B7ZFC2</accession>
<dbReference type="Proteomes" id="UP000226031">
    <property type="component" value="Unassembled WGS sequence"/>
</dbReference>
<name>A0A2B7ZFC2_9EURO</name>
<reference evidence="1 2" key="1">
    <citation type="submission" date="2017-10" db="EMBL/GenBank/DDBJ databases">
        <title>Comparative genomics in systemic dimorphic fungi from Ajellomycetaceae.</title>
        <authorList>
            <person name="Munoz J.F."/>
            <person name="Mcewen J.G."/>
            <person name="Clay O.K."/>
            <person name="Cuomo C.A."/>
        </authorList>
    </citation>
    <scope>NUCLEOTIDE SEQUENCE [LARGE SCALE GENOMIC DNA]</scope>
    <source>
        <strain evidence="1 2">UAMH4076</strain>
    </source>
</reference>
<evidence type="ECO:0000313" key="1">
    <source>
        <dbReference type="EMBL" id="PGH31702.1"/>
    </source>
</evidence>
<dbReference type="AlphaFoldDB" id="A0A2B7ZFC2"/>
<evidence type="ECO:0000313" key="2">
    <source>
        <dbReference type="Proteomes" id="UP000226031"/>
    </source>
</evidence>
<protein>
    <submittedName>
        <fullName evidence="1">Uncharacterized protein</fullName>
    </submittedName>
</protein>
<organism evidence="1 2">
    <name type="scientific">[Emmonsia] crescens</name>
    <dbReference type="NCBI Taxonomy" id="73230"/>
    <lineage>
        <taxon>Eukaryota</taxon>
        <taxon>Fungi</taxon>
        <taxon>Dikarya</taxon>
        <taxon>Ascomycota</taxon>
        <taxon>Pezizomycotina</taxon>
        <taxon>Eurotiomycetes</taxon>
        <taxon>Eurotiomycetidae</taxon>
        <taxon>Onygenales</taxon>
        <taxon>Ajellomycetaceae</taxon>
        <taxon>Emergomyces</taxon>
    </lineage>
</organism>
<gene>
    <name evidence="1" type="ORF">GX50_05542</name>
</gene>
<comment type="caution">
    <text evidence="1">The sequence shown here is derived from an EMBL/GenBank/DDBJ whole genome shotgun (WGS) entry which is preliminary data.</text>
</comment>
<dbReference type="EMBL" id="PDND01000118">
    <property type="protein sequence ID" value="PGH31702.1"/>
    <property type="molecule type" value="Genomic_DNA"/>
</dbReference>
<keyword evidence="2" id="KW-1185">Reference proteome</keyword>